<gene>
    <name evidence="6" type="ORF">TSPI_06922</name>
</gene>
<organism evidence="6 7">
    <name type="scientific">Trichinella spiralis</name>
    <name type="common">Trichina worm</name>
    <dbReference type="NCBI Taxonomy" id="6334"/>
    <lineage>
        <taxon>Eukaryota</taxon>
        <taxon>Metazoa</taxon>
        <taxon>Ecdysozoa</taxon>
        <taxon>Nematoda</taxon>
        <taxon>Enoplea</taxon>
        <taxon>Dorylaimia</taxon>
        <taxon>Trichinellida</taxon>
        <taxon>Trichinellidae</taxon>
        <taxon>Trichinella</taxon>
    </lineage>
</organism>
<dbReference type="PANTHER" id="PTHR23423">
    <property type="entry name" value="ORGANIC SOLUTE TRANSPORTER-RELATED"/>
    <property type="match status" value="1"/>
</dbReference>
<keyword evidence="3 5" id="KW-1133">Transmembrane helix</keyword>
<keyword evidence="2 5" id="KW-0812">Transmembrane</keyword>
<feature type="transmembrane region" description="Helical" evidence="5">
    <location>
        <begin position="12"/>
        <end position="36"/>
    </location>
</feature>
<keyword evidence="4 5" id="KW-0472">Membrane</keyword>
<keyword evidence="7" id="KW-1185">Reference proteome</keyword>
<reference evidence="6 7" key="1">
    <citation type="submission" date="2024-07" db="EMBL/GenBank/DDBJ databases">
        <title>Enhanced genomic and transcriptomic resources for Trichinella pseudospiralis and T. spiralis underpin the discovery of pronounced molecular differences between stages and species.</title>
        <authorList>
            <person name="Pasi K.K."/>
            <person name="La Rosa G."/>
            <person name="Gomez-Morales M.A."/>
            <person name="Tosini F."/>
            <person name="Sumanam S."/>
            <person name="Young N.D."/>
            <person name="Chang B.C."/>
            <person name="Robin G.B."/>
        </authorList>
    </citation>
    <scope>NUCLEOTIDE SEQUENCE [LARGE SCALE GENOMIC DNA]</scope>
    <source>
        <strain evidence="6">ISS534</strain>
    </source>
</reference>
<evidence type="ECO:0000256" key="2">
    <source>
        <dbReference type="ARBA" id="ARBA00022692"/>
    </source>
</evidence>
<protein>
    <submittedName>
        <fullName evidence="6">Organic solute transporter alpha-like protein</fullName>
    </submittedName>
</protein>
<dbReference type="SMART" id="SM01417">
    <property type="entry name" value="Solute_trans_a"/>
    <property type="match status" value="1"/>
</dbReference>
<feature type="transmembrane region" description="Helical" evidence="5">
    <location>
        <begin position="48"/>
        <end position="68"/>
    </location>
</feature>
<evidence type="ECO:0000256" key="5">
    <source>
        <dbReference type="SAM" id="Phobius"/>
    </source>
</evidence>
<feature type="transmembrane region" description="Helical" evidence="5">
    <location>
        <begin position="170"/>
        <end position="190"/>
    </location>
</feature>
<comment type="subcellular location">
    <subcellularLocation>
        <location evidence="1">Membrane</location>
        <topology evidence="1">Multi-pass membrane protein</topology>
    </subcellularLocation>
</comment>
<dbReference type="Proteomes" id="UP001558632">
    <property type="component" value="Unassembled WGS sequence"/>
</dbReference>
<evidence type="ECO:0000256" key="4">
    <source>
        <dbReference type="ARBA" id="ARBA00023136"/>
    </source>
</evidence>
<evidence type="ECO:0000313" key="6">
    <source>
        <dbReference type="EMBL" id="KAL1227592.1"/>
    </source>
</evidence>
<proteinExistence type="predicted"/>
<dbReference type="InterPro" id="IPR005178">
    <property type="entry name" value="Ostalpha/TMEM184C"/>
</dbReference>
<sequence length="381" mass="42972">MKKSNITSLYLTFNILCTIAVLLIVGNFFLHAYFIFKYIAKRSRASKLLWLAGLYPIVGTVSVLAMWIPRSFSISDMIIMMYFARCLYVYVDYVIDCFGGREKMSQALAGVTVKMNTPPCCCCCSCLPDLPATAKNIQWLSMLAKQNALIRPFTFYILALFFVDDFNSKSMISAVGILTTVSSMVAFYGITVFSKAAMPSLSHFKVDKLKIFVQMTIVLHSIQEPIFTNLGSYEVFDSGPLLHGPSASNYWLHCLLIGESLIMSLLSSLIFRPQYHIVRNPVSHFCREEKQAILKTTFFPTMQPQEESFVVFENMSTINFDICNKKGNHTAHKPIFAEAIITFVGMSLSTTRTCFASSLFSKDVFERSAINDARWTTNQAN</sequence>
<name>A0ABR3K1W0_TRISP</name>
<dbReference type="Pfam" id="PF03619">
    <property type="entry name" value="Solute_trans_a"/>
    <property type="match status" value="1"/>
</dbReference>
<accession>A0ABR3K1W0</accession>
<dbReference type="EMBL" id="JBEUSY010000534">
    <property type="protein sequence ID" value="KAL1227592.1"/>
    <property type="molecule type" value="Genomic_DNA"/>
</dbReference>
<evidence type="ECO:0000313" key="7">
    <source>
        <dbReference type="Proteomes" id="UP001558632"/>
    </source>
</evidence>
<evidence type="ECO:0000256" key="3">
    <source>
        <dbReference type="ARBA" id="ARBA00022989"/>
    </source>
</evidence>
<comment type="caution">
    <text evidence="6">The sequence shown here is derived from an EMBL/GenBank/DDBJ whole genome shotgun (WGS) entry which is preliminary data.</text>
</comment>
<evidence type="ECO:0000256" key="1">
    <source>
        <dbReference type="ARBA" id="ARBA00004141"/>
    </source>
</evidence>
<feature type="transmembrane region" description="Helical" evidence="5">
    <location>
        <begin position="250"/>
        <end position="271"/>
    </location>
</feature>